<dbReference type="Proteomes" id="UP000887572">
    <property type="component" value="Unplaced"/>
</dbReference>
<evidence type="ECO:0000256" key="1">
    <source>
        <dbReference type="SAM" id="MobiDB-lite"/>
    </source>
</evidence>
<feature type="compositionally biased region" description="Basic and acidic residues" evidence="1">
    <location>
        <begin position="1"/>
        <end position="13"/>
    </location>
</feature>
<dbReference type="Pfam" id="PF03016">
    <property type="entry name" value="Exostosin_GT47"/>
    <property type="match status" value="1"/>
</dbReference>
<dbReference type="AlphaFoldDB" id="A0A914HGS7"/>
<feature type="compositionally biased region" description="Basic and acidic residues" evidence="1">
    <location>
        <begin position="61"/>
        <end position="77"/>
    </location>
</feature>
<feature type="domain" description="Exostosin GT47" evidence="2">
    <location>
        <begin position="336"/>
        <end position="455"/>
    </location>
</feature>
<proteinExistence type="predicted"/>
<feature type="region of interest" description="Disordered" evidence="1">
    <location>
        <begin position="53"/>
        <end position="87"/>
    </location>
</feature>
<dbReference type="WBParaSite" id="Gr19_v10_g17354.t1">
    <property type="protein sequence ID" value="Gr19_v10_g17354.t1"/>
    <property type="gene ID" value="Gr19_v10_g17354"/>
</dbReference>
<sequence length="519" mass="58302">MGSEHSQLREPRPPKSSTVNESGTDDGFVRIERAEMPEEYRVVRLSENALQRLMQIGPNPRNDEQTKELKKQKEHKSSAHNSQEAEIEEKRRIFEETAKRIEKEFINMPWSDACSGEQKEIISCLDKFPGQILNYLISGILCLLVGRIRRSLTNGVTDDTLDLHTNVSLDDFEWSEIASKWAKCSLSECVHLERCLLRPERRLSIHVQPLLRFFDETEKKSADPSLSCLVLPGVDFTQLTKCSPNRFFALFEIARSVLPANSNFVFVNLLIADQFLTVPSPFPGIFVSAQHSRHSLRPGLDLAIPLPVSERATSIPTSDRSIDILIILPSLDDWMRDGLIRMFSKESSQIIQFAQKCSTAAEFDEKGLGSFCGPSQKLRLPPLERLISTSKITLIPDGTFFPQAIVWMALCYGSVPVLVSVNFVPPFSDFVDWHKFSFAFVPSILPELPRILRSIPVAQLAKMRSIGSRVFFLHFASLEQIVASTVTSLEARIIPGGGGRKIGRNLGATTDESSENLCR</sequence>
<organism evidence="3 4">
    <name type="scientific">Globodera rostochiensis</name>
    <name type="common">Golden nematode worm</name>
    <name type="synonym">Heterodera rostochiensis</name>
    <dbReference type="NCBI Taxonomy" id="31243"/>
    <lineage>
        <taxon>Eukaryota</taxon>
        <taxon>Metazoa</taxon>
        <taxon>Ecdysozoa</taxon>
        <taxon>Nematoda</taxon>
        <taxon>Chromadorea</taxon>
        <taxon>Rhabditida</taxon>
        <taxon>Tylenchina</taxon>
        <taxon>Tylenchomorpha</taxon>
        <taxon>Tylenchoidea</taxon>
        <taxon>Heteroderidae</taxon>
        <taxon>Heteroderinae</taxon>
        <taxon>Globodera</taxon>
    </lineage>
</organism>
<protein>
    <submittedName>
        <fullName evidence="4">Exostosin GT47 domain-containing protein</fullName>
    </submittedName>
</protein>
<reference evidence="4" key="1">
    <citation type="submission" date="2022-11" db="UniProtKB">
        <authorList>
            <consortium name="WormBaseParasite"/>
        </authorList>
    </citation>
    <scope>IDENTIFICATION</scope>
</reference>
<accession>A0A914HGS7</accession>
<dbReference type="InterPro" id="IPR040911">
    <property type="entry name" value="Exostosin_GT47"/>
</dbReference>
<evidence type="ECO:0000313" key="3">
    <source>
        <dbReference type="Proteomes" id="UP000887572"/>
    </source>
</evidence>
<keyword evidence="3" id="KW-1185">Reference proteome</keyword>
<name>A0A914HGS7_GLORO</name>
<feature type="region of interest" description="Disordered" evidence="1">
    <location>
        <begin position="1"/>
        <end position="33"/>
    </location>
</feature>
<evidence type="ECO:0000313" key="4">
    <source>
        <dbReference type="WBParaSite" id="Gr19_v10_g17354.t1"/>
    </source>
</evidence>
<evidence type="ECO:0000259" key="2">
    <source>
        <dbReference type="Pfam" id="PF03016"/>
    </source>
</evidence>